<accession>A0A160T562</accession>
<dbReference type="InterPro" id="IPR011635">
    <property type="entry name" value="CARDB"/>
</dbReference>
<sequence>MDVIFEYAVKVICGRADGEILAPGRYWTAINVHNPATTGVKFRKKVAIAFPGEKPGPVSEFFDAKLGPDEAFEIDCKDIRAHAHYDEEFLKGFVVIQSPSELDVVAVYTAAGARDTVETMDIERVPARRIRTGLPDLVPEPDETGSFCRRKDGNLIVTVRNQGTFGAGPSVTSVDFGGFGVVSLATPALAAGASVDLAFPIPLGCFDPDCDFRITVDATSIVVESNEGNNTAFGTCLG</sequence>
<protein>
    <recommendedName>
        <fullName evidence="1">CARDB domain-containing protein</fullName>
    </recommendedName>
</protein>
<dbReference type="EMBL" id="LN890655">
    <property type="protein sequence ID" value="CUS04589.2"/>
    <property type="molecule type" value="Genomic_DNA"/>
</dbReference>
<name>A0A160T562_9CHLR</name>
<proteinExistence type="predicted"/>
<dbReference type="Pfam" id="PF07705">
    <property type="entry name" value="CARDB"/>
    <property type="match status" value="1"/>
</dbReference>
<dbReference type="OrthoDB" id="7667294at2"/>
<dbReference type="Gene3D" id="2.60.40.10">
    <property type="entry name" value="Immunoglobulins"/>
    <property type="match status" value="1"/>
</dbReference>
<evidence type="ECO:0000259" key="1">
    <source>
        <dbReference type="Pfam" id="PF07705"/>
    </source>
</evidence>
<reference evidence="2" key="1">
    <citation type="submission" date="2016-01" db="EMBL/GenBank/DDBJ databases">
        <authorList>
            <person name="Mcilroy J.S."/>
            <person name="Karst M S."/>
            <person name="Albertsen M."/>
        </authorList>
    </citation>
    <scope>NUCLEOTIDE SEQUENCE</scope>
    <source>
        <strain evidence="2">Cfx-K</strain>
    </source>
</reference>
<dbReference type="Proteomes" id="UP000215027">
    <property type="component" value="Chromosome I"/>
</dbReference>
<keyword evidence="3" id="KW-1185">Reference proteome</keyword>
<evidence type="ECO:0000313" key="3">
    <source>
        <dbReference type="Proteomes" id="UP000215027"/>
    </source>
</evidence>
<dbReference type="AlphaFoldDB" id="A0A160T562"/>
<feature type="domain" description="CARDB" evidence="1">
    <location>
        <begin position="135"/>
        <end position="231"/>
    </location>
</feature>
<dbReference type="InterPro" id="IPR013783">
    <property type="entry name" value="Ig-like_fold"/>
</dbReference>
<gene>
    <name evidence="2" type="ORF">CFX0092_A2711</name>
</gene>
<dbReference type="RefSeq" id="WP_095043906.1">
    <property type="nucleotide sequence ID" value="NZ_LN890655.1"/>
</dbReference>
<organism evidence="2 3">
    <name type="scientific">Candidatus Promineifilum breve</name>
    <dbReference type="NCBI Taxonomy" id="1806508"/>
    <lineage>
        <taxon>Bacteria</taxon>
        <taxon>Bacillati</taxon>
        <taxon>Chloroflexota</taxon>
        <taxon>Ardenticatenia</taxon>
        <taxon>Candidatus Promineifilales</taxon>
        <taxon>Candidatus Promineifilaceae</taxon>
        <taxon>Candidatus Promineifilum</taxon>
    </lineage>
</organism>
<dbReference type="KEGG" id="pbf:CFX0092_A2711"/>
<evidence type="ECO:0000313" key="2">
    <source>
        <dbReference type="EMBL" id="CUS04589.2"/>
    </source>
</evidence>